<proteinExistence type="predicted"/>
<organism evidence="1 2">
    <name type="scientific">Candidatus Magasanikbacteria bacterium CG_4_9_14_3_um_filter_32_9</name>
    <dbReference type="NCBI Taxonomy" id="1974644"/>
    <lineage>
        <taxon>Bacteria</taxon>
        <taxon>Candidatus Magasanikiibacteriota</taxon>
    </lineage>
</organism>
<accession>A0A2M7Z6H1</accession>
<dbReference type="Proteomes" id="UP000230843">
    <property type="component" value="Unassembled WGS sequence"/>
</dbReference>
<reference evidence="2" key="1">
    <citation type="submission" date="2017-09" db="EMBL/GenBank/DDBJ databases">
        <title>Depth-based differentiation of microbial function through sediment-hosted aquifers and enrichment of novel symbionts in the deep terrestrial subsurface.</title>
        <authorList>
            <person name="Probst A.J."/>
            <person name="Ladd B."/>
            <person name="Jarett J.K."/>
            <person name="Geller-Mcgrath D.E."/>
            <person name="Sieber C.M.K."/>
            <person name="Emerson J.B."/>
            <person name="Anantharaman K."/>
            <person name="Thomas B.C."/>
            <person name="Malmstrom R."/>
            <person name="Stieglmeier M."/>
            <person name="Klingl A."/>
            <person name="Woyke T."/>
            <person name="Ryan C.M."/>
            <person name="Banfield J.F."/>
        </authorList>
    </citation>
    <scope>NUCLEOTIDE SEQUENCE [LARGE SCALE GENOMIC DNA]</scope>
</reference>
<evidence type="ECO:0000313" key="1">
    <source>
        <dbReference type="EMBL" id="PJA89685.1"/>
    </source>
</evidence>
<comment type="caution">
    <text evidence="1">The sequence shown here is derived from an EMBL/GenBank/DDBJ whole genome shotgun (WGS) entry which is preliminary data.</text>
</comment>
<name>A0A2M7Z6H1_9BACT</name>
<protein>
    <submittedName>
        <fullName evidence="1">Uncharacterized protein</fullName>
    </submittedName>
</protein>
<dbReference type="EMBL" id="PFVJ01000061">
    <property type="protein sequence ID" value="PJA89685.1"/>
    <property type="molecule type" value="Genomic_DNA"/>
</dbReference>
<gene>
    <name evidence="1" type="ORF">CO137_02885</name>
</gene>
<evidence type="ECO:0000313" key="2">
    <source>
        <dbReference type="Proteomes" id="UP000230843"/>
    </source>
</evidence>
<dbReference type="AlphaFoldDB" id="A0A2M7Z6H1"/>
<sequence length="115" mass="13183">MDNTTKNNWALELQKQKTQLQNNGADIIVEQENNEDEMIEVKKNLINSAEEKDYDKIAENYNKLVELFAKETALNLVNLEKRFGTVSEIVLKNQAKLFHQECLDVAQAVDSILNS</sequence>